<dbReference type="Pfam" id="PF22041">
    <property type="entry name" value="GST_C_7"/>
    <property type="match status" value="1"/>
</dbReference>
<dbReference type="EMBL" id="ML991806">
    <property type="protein sequence ID" value="KAF2233519.1"/>
    <property type="molecule type" value="Genomic_DNA"/>
</dbReference>
<dbReference type="GO" id="GO:0006749">
    <property type="term" value="P:glutathione metabolic process"/>
    <property type="evidence" value="ECO:0007669"/>
    <property type="project" value="TreeGrafter"/>
</dbReference>
<dbReference type="PROSITE" id="PS50404">
    <property type="entry name" value="GST_NTER"/>
    <property type="match status" value="1"/>
</dbReference>
<evidence type="ECO:0000259" key="1">
    <source>
        <dbReference type="PROSITE" id="PS50404"/>
    </source>
</evidence>
<name>A0A6A6H6L2_VIRVR</name>
<dbReference type="InterPro" id="IPR054416">
    <property type="entry name" value="GST_UstS-like_C"/>
</dbReference>
<dbReference type="AlphaFoldDB" id="A0A6A6H6L2"/>
<sequence length="242" mass="27941">MPEITLFDLSSKPKNFCWSYNPWKTRLQLNYKGINYKTEWLEYPEVAPKFKSLGLEPNPQDVNPTPYSIPTVIFHSDNKAIMDSKAIAEEIEKRYPTPTLPIDTPTREKLGENFKVVAGSLVPELVARVPRVLLNPTSREYFERTRAERFGMPLEEYEKKEGGEQAWDKAEKGLEAIAGMLKEKGGPFLDGSQVSFADFQVVGLLRFMEILHQSLYERITKTYPEFGKLYDASKQWLERDNH</sequence>
<keyword evidence="3" id="KW-1185">Reference proteome</keyword>
<dbReference type="Gene3D" id="3.40.30.10">
    <property type="entry name" value="Glutaredoxin"/>
    <property type="match status" value="1"/>
</dbReference>
<dbReference type="Pfam" id="PF13409">
    <property type="entry name" value="GST_N_2"/>
    <property type="match status" value="1"/>
</dbReference>
<dbReference type="SUPFAM" id="SSF47616">
    <property type="entry name" value="GST C-terminal domain-like"/>
    <property type="match status" value="1"/>
</dbReference>
<dbReference type="GO" id="GO:0006559">
    <property type="term" value="P:L-phenylalanine catabolic process"/>
    <property type="evidence" value="ECO:0007669"/>
    <property type="project" value="TreeGrafter"/>
</dbReference>
<reference evidence="2" key="1">
    <citation type="journal article" date="2020" name="Stud. Mycol.">
        <title>101 Dothideomycetes genomes: a test case for predicting lifestyles and emergence of pathogens.</title>
        <authorList>
            <person name="Haridas S."/>
            <person name="Albert R."/>
            <person name="Binder M."/>
            <person name="Bloem J."/>
            <person name="Labutti K."/>
            <person name="Salamov A."/>
            <person name="Andreopoulos B."/>
            <person name="Baker S."/>
            <person name="Barry K."/>
            <person name="Bills G."/>
            <person name="Bluhm B."/>
            <person name="Cannon C."/>
            <person name="Castanera R."/>
            <person name="Culley D."/>
            <person name="Daum C."/>
            <person name="Ezra D."/>
            <person name="Gonzalez J."/>
            <person name="Henrissat B."/>
            <person name="Kuo A."/>
            <person name="Liang C."/>
            <person name="Lipzen A."/>
            <person name="Lutzoni F."/>
            <person name="Magnuson J."/>
            <person name="Mondo S."/>
            <person name="Nolan M."/>
            <person name="Ohm R."/>
            <person name="Pangilinan J."/>
            <person name="Park H.-J."/>
            <person name="Ramirez L."/>
            <person name="Alfaro M."/>
            <person name="Sun H."/>
            <person name="Tritt A."/>
            <person name="Yoshinaga Y."/>
            <person name="Zwiers L.-H."/>
            <person name="Turgeon B."/>
            <person name="Goodwin S."/>
            <person name="Spatafora J."/>
            <person name="Crous P."/>
            <person name="Grigoriev I."/>
        </authorList>
    </citation>
    <scope>NUCLEOTIDE SEQUENCE</scope>
    <source>
        <strain evidence="2">Tuck. ex Michener</strain>
    </source>
</reference>
<dbReference type="OrthoDB" id="4951845at2759"/>
<dbReference type="InterPro" id="IPR036249">
    <property type="entry name" value="Thioredoxin-like_sf"/>
</dbReference>
<dbReference type="PANTHER" id="PTHR42673">
    <property type="entry name" value="MALEYLACETOACETATE ISOMERASE"/>
    <property type="match status" value="1"/>
</dbReference>
<evidence type="ECO:0000313" key="2">
    <source>
        <dbReference type="EMBL" id="KAF2233519.1"/>
    </source>
</evidence>
<dbReference type="InterPro" id="IPR036282">
    <property type="entry name" value="Glutathione-S-Trfase_C_sf"/>
</dbReference>
<proteinExistence type="predicted"/>
<organism evidence="2 3">
    <name type="scientific">Viridothelium virens</name>
    <name type="common">Speckled blister lichen</name>
    <name type="synonym">Trypethelium virens</name>
    <dbReference type="NCBI Taxonomy" id="1048519"/>
    <lineage>
        <taxon>Eukaryota</taxon>
        <taxon>Fungi</taxon>
        <taxon>Dikarya</taxon>
        <taxon>Ascomycota</taxon>
        <taxon>Pezizomycotina</taxon>
        <taxon>Dothideomycetes</taxon>
        <taxon>Dothideomycetes incertae sedis</taxon>
        <taxon>Trypetheliales</taxon>
        <taxon>Trypetheliaceae</taxon>
        <taxon>Viridothelium</taxon>
    </lineage>
</organism>
<dbReference type="GO" id="GO:0004364">
    <property type="term" value="F:glutathione transferase activity"/>
    <property type="evidence" value="ECO:0007669"/>
    <property type="project" value="TreeGrafter"/>
</dbReference>
<keyword evidence="2" id="KW-0808">Transferase</keyword>
<dbReference type="SUPFAM" id="SSF52833">
    <property type="entry name" value="Thioredoxin-like"/>
    <property type="match status" value="1"/>
</dbReference>
<gene>
    <name evidence="2" type="ORF">EV356DRAFT_204451</name>
</gene>
<protein>
    <submittedName>
        <fullName evidence="2">Putative glutathione S-transferase</fullName>
    </submittedName>
</protein>
<dbReference type="PANTHER" id="PTHR42673:SF4">
    <property type="entry name" value="MALEYLACETOACETATE ISOMERASE"/>
    <property type="match status" value="1"/>
</dbReference>
<dbReference type="Gene3D" id="1.20.1050.10">
    <property type="match status" value="1"/>
</dbReference>
<evidence type="ECO:0000313" key="3">
    <source>
        <dbReference type="Proteomes" id="UP000800092"/>
    </source>
</evidence>
<dbReference type="Proteomes" id="UP000800092">
    <property type="component" value="Unassembled WGS sequence"/>
</dbReference>
<dbReference type="GO" id="GO:0016034">
    <property type="term" value="F:maleylacetoacetate isomerase activity"/>
    <property type="evidence" value="ECO:0007669"/>
    <property type="project" value="TreeGrafter"/>
</dbReference>
<accession>A0A6A6H6L2</accession>
<dbReference type="InterPro" id="IPR004045">
    <property type="entry name" value="Glutathione_S-Trfase_N"/>
</dbReference>
<feature type="domain" description="GST N-terminal" evidence="1">
    <location>
        <begin position="9"/>
        <end position="99"/>
    </location>
</feature>